<evidence type="ECO:0000256" key="3">
    <source>
        <dbReference type="RuleBase" id="RU364030"/>
    </source>
</evidence>
<dbReference type="RefSeq" id="XP_013427618.1">
    <property type="nucleotide sequence ID" value="XM_013572164.1"/>
</dbReference>
<comment type="subcellular location">
    <subcellularLocation>
        <location evidence="3">Cytoplasm</location>
        <location evidence="3">Cytoskeleton</location>
    </subcellularLocation>
</comment>
<keyword evidence="3" id="KW-0963">Cytoplasm</keyword>
<comment type="similarity">
    <text evidence="1 3">Belongs to the TBCA family.</text>
</comment>
<proteinExistence type="inferred from homology"/>
<keyword evidence="3" id="KW-0206">Cytoskeleton</keyword>
<dbReference type="EMBL" id="KL584709">
    <property type="protein sequence ID" value="KEQ73240.1"/>
    <property type="molecule type" value="Genomic_DNA"/>
</dbReference>
<keyword evidence="3" id="KW-0493">Microtubule</keyword>
<name>A0A074WJC7_9PEZI</name>
<evidence type="ECO:0000313" key="5">
    <source>
        <dbReference type="EMBL" id="KEQ73240.1"/>
    </source>
</evidence>
<reference evidence="5 6" key="1">
    <citation type="journal article" date="2014" name="BMC Genomics">
        <title>Genome sequencing of four Aureobasidium pullulans varieties: biotechnological potential, stress tolerance, and description of new species.</title>
        <authorList>
            <person name="Gostin Ar C."/>
            <person name="Ohm R.A."/>
            <person name="Kogej T."/>
            <person name="Sonjak S."/>
            <person name="Turk M."/>
            <person name="Zajc J."/>
            <person name="Zalar P."/>
            <person name="Grube M."/>
            <person name="Sun H."/>
            <person name="Han J."/>
            <person name="Sharma A."/>
            <person name="Chiniquy J."/>
            <person name="Ngan C.Y."/>
            <person name="Lipzen A."/>
            <person name="Barry K."/>
            <person name="Grigoriev I.V."/>
            <person name="Gunde-Cimerman N."/>
        </authorList>
    </citation>
    <scope>NUCLEOTIDE SEQUENCE [LARGE SCALE GENOMIC DNA]</scope>
    <source>
        <strain evidence="5 6">CBS 147.97</strain>
    </source>
</reference>
<dbReference type="GO" id="GO:0005874">
    <property type="term" value="C:microtubule"/>
    <property type="evidence" value="ECO:0007669"/>
    <property type="project" value="UniProtKB-KW"/>
</dbReference>
<sequence>MAPPSQLAIATSAVNRLVKEEASYHKELEQQQARIEKLKQASSDEENAEWNLKQEVRGSNQSLSGQNIDNVQNRALDETKAMFPQLRNRIQESLAKLEHQLEQGEQNSPEETSKAKEAVASAKNAINESS</sequence>
<dbReference type="PANTHER" id="PTHR21500">
    <property type="entry name" value="TUBULIN-SPECIFIC CHAPERONE A"/>
    <property type="match status" value="1"/>
</dbReference>
<gene>
    <name evidence="5" type="ORF">M436DRAFT_63560</name>
</gene>
<dbReference type="InterPro" id="IPR004226">
    <property type="entry name" value="TBCA"/>
</dbReference>
<feature type="compositionally biased region" description="Polar residues" evidence="4">
    <location>
        <begin position="57"/>
        <end position="70"/>
    </location>
</feature>
<protein>
    <recommendedName>
        <fullName evidence="3">Tubulin-specific chaperone A</fullName>
    </recommendedName>
</protein>
<dbReference type="GO" id="GO:0007021">
    <property type="term" value="P:tubulin complex assembly"/>
    <property type="evidence" value="ECO:0007669"/>
    <property type="project" value="UniProtKB-UniRule"/>
</dbReference>
<keyword evidence="2 3" id="KW-0143">Chaperone</keyword>
<dbReference type="GeneID" id="25413550"/>
<feature type="region of interest" description="Disordered" evidence="4">
    <location>
        <begin position="35"/>
        <end position="70"/>
    </location>
</feature>
<dbReference type="InterPro" id="IPR036126">
    <property type="entry name" value="TBCA_sf"/>
</dbReference>
<organism evidence="5 6">
    <name type="scientific">Aureobasidium namibiae CBS 147.97</name>
    <dbReference type="NCBI Taxonomy" id="1043004"/>
    <lineage>
        <taxon>Eukaryota</taxon>
        <taxon>Fungi</taxon>
        <taxon>Dikarya</taxon>
        <taxon>Ascomycota</taxon>
        <taxon>Pezizomycotina</taxon>
        <taxon>Dothideomycetes</taxon>
        <taxon>Dothideomycetidae</taxon>
        <taxon>Dothideales</taxon>
        <taxon>Saccotheciaceae</taxon>
        <taxon>Aureobasidium</taxon>
    </lineage>
</organism>
<dbReference type="STRING" id="1043004.A0A074WJC7"/>
<dbReference type="AlphaFoldDB" id="A0A074WJC7"/>
<dbReference type="GO" id="GO:0007023">
    <property type="term" value="P:post-chaperonin tubulin folding pathway"/>
    <property type="evidence" value="ECO:0007669"/>
    <property type="project" value="UniProtKB-UniRule"/>
</dbReference>
<dbReference type="HOGENOM" id="CLU_130569_0_1_1"/>
<comment type="subunit">
    <text evidence="3">Supercomplex made of cofactors A to E. Cofactors A and D function by capturing and stabilizing tubulin in a quasi-native conformation. Cofactor E binds to the cofactor D-tubulin complex; interaction with cofactor C then causes the release of tubulin polypeptides that are committed to the native state.</text>
</comment>
<accession>A0A074WJC7</accession>
<dbReference type="GO" id="GO:0048487">
    <property type="term" value="F:beta-tubulin binding"/>
    <property type="evidence" value="ECO:0007669"/>
    <property type="project" value="InterPro"/>
</dbReference>
<evidence type="ECO:0000256" key="2">
    <source>
        <dbReference type="ARBA" id="ARBA00023186"/>
    </source>
</evidence>
<keyword evidence="6" id="KW-1185">Reference proteome</keyword>
<dbReference type="Gene3D" id="1.20.58.90">
    <property type="match status" value="1"/>
</dbReference>
<dbReference type="SUPFAM" id="SSF46988">
    <property type="entry name" value="Tubulin chaperone cofactor A"/>
    <property type="match status" value="1"/>
</dbReference>
<dbReference type="Proteomes" id="UP000027730">
    <property type="component" value="Unassembled WGS sequence"/>
</dbReference>
<dbReference type="OrthoDB" id="296187at2759"/>
<dbReference type="Pfam" id="PF02970">
    <property type="entry name" value="TBCA"/>
    <property type="match status" value="1"/>
</dbReference>
<feature type="region of interest" description="Disordered" evidence="4">
    <location>
        <begin position="97"/>
        <end position="130"/>
    </location>
</feature>
<evidence type="ECO:0000256" key="4">
    <source>
        <dbReference type="SAM" id="MobiDB-lite"/>
    </source>
</evidence>
<evidence type="ECO:0000313" key="6">
    <source>
        <dbReference type="Proteomes" id="UP000027730"/>
    </source>
</evidence>
<dbReference type="PANTHER" id="PTHR21500:SF0">
    <property type="entry name" value="TUBULIN-SPECIFIC CHAPERONE A"/>
    <property type="match status" value="1"/>
</dbReference>
<dbReference type="GO" id="GO:0005829">
    <property type="term" value="C:cytosol"/>
    <property type="evidence" value="ECO:0007669"/>
    <property type="project" value="TreeGrafter"/>
</dbReference>
<evidence type="ECO:0000256" key="1">
    <source>
        <dbReference type="ARBA" id="ARBA00006806"/>
    </source>
</evidence>